<feature type="site" description="Interacts with tRNA; defines subfamily-specific binding signature" evidence="10">
    <location>
        <position position="182"/>
    </location>
</feature>
<dbReference type="InterPro" id="IPR018517">
    <property type="entry name" value="tRNA_hU_synthase_CS"/>
</dbReference>
<dbReference type="Gene3D" id="1.20.120.1460">
    <property type="match status" value="1"/>
</dbReference>
<keyword evidence="13" id="KW-0547">Nucleotide-binding</keyword>
<evidence type="ECO:0000313" key="15">
    <source>
        <dbReference type="EMBL" id="BAS67569.1"/>
    </source>
</evidence>
<protein>
    <recommendedName>
        <fullName evidence="10">tRNA-dihydrouridine(20/20a) synthase</fullName>
        <ecNumber evidence="10">1.3.1.91</ecNumber>
    </recommendedName>
    <alternativeName>
        <fullName evidence="10">U20-specific dihydrouridine synthase</fullName>
        <shortName evidence="10">U20-specific Dus</shortName>
    </alternativeName>
    <alternativeName>
        <fullName evidence="10">tRNA-dihydrouridine synthase A</fullName>
    </alternativeName>
</protein>
<gene>
    <name evidence="10 15" type="primary">dusA</name>
    <name evidence="15" type="ORF">BSEPE_0562</name>
</gene>
<feature type="binding site" evidence="10 13">
    <location>
        <begin position="16"/>
        <end position="18"/>
    </location>
    <ligand>
        <name>FMN</name>
        <dbReference type="ChEBI" id="CHEBI:58210"/>
    </ligand>
</feature>
<feature type="site" description="Interacts with tRNA; defines subfamily-specific binding signature" evidence="10">
    <location>
        <position position="298"/>
    </location>
</feature>
<dbReference type="RefSeq" id="WP_231893522.1">
    <property type="nucleotide sequence ID" value="NZ_AP013042.1"/>
</dbReference>
<dbReference type="Pfam" id="PF01207">
    <property type="entry name" value="Dus"/>
    <property type="match status" value="1"/>
</dbReference>
<keyword evidence="7 10" id="KW-0694">RNA-binding</keyword>
<keyword evidence="2 10" id="KW-0820">tRNA-binding</keyword>
<dbReference type="GO" id="GO:0102264">
    <property type="term" value="F:tRNA-dihydrouridine20 synthase activity"/>
    <property type="evidence" value="ECO:0007669"/>
    <property type="project" value="UniProtKB-EC"/>
</dbReference>
<evidence type="ECO:0000256" key="6">
    <source>
        <dbReference type="ARBA" id="ARBA00022857"/>
    </source>
</evidence>
<dbReference type="HAMAP" id="MF_02041">
    <property type="entry name" value="DusA_subfam"/>
    <property type="match status" value="1"/>
</dbReference>
<dbReference type="InterPro" id="IPR004653">
    <property type="entry name" value="DusA"/>
</dbReference>
<dbReference type="EMBL" id="AP013042">
    <property type="protein sequence ID" value="BAS67569.1"/>
    <property type="molecule type" value="Genomic_DNA"/>
</dbReference>
<proteinExistence type="inferred from homology"/>
<keyword evidence="8 10" id="KW-0560">Oxidoreductase</keyword>
<dbReference type="NCBIfam" id="NF008774">
    <property type="entry name" value="PRK11815.1"/>
    <property type="match status" value="1"/>
</dbReference>
<sequence length="328" mass="37088">MAHTLDNIMHKSSVAPMMDWTDRHCRFFHRLLSKEVQLWSEMVTSKAILHGDKNRLLDYSAAEHPLVLQLGGSEPQEMADCAKIAQQWGYDEVNINVGCPSDRVQSGRFGACLMQTPKVVAQCVDAMRQACDIPVSVKSRIGVDEMESYEELVDFVTQVSEAGCDNFVVHARKAWLKGLSPKENRTVPPLNYEWVYQLKRDFPQLIIGINGGIANITEAKEHLQQVDSVMLGRSAYHQPYLLSAVDGQIYGKKTDILSREQVLLQFIEYMKKQNAQGVPIRSMTRHILGLYHAQPNARKFKQLLSGKTVKLTHLYAWLDFVDGVELSG</sequence>
<dbReference type="STRING" id="1303921.BSEPE_0562"/>
<dbReference type="AlphaFoldDB" id="A0A0P0URP5"/>
<feature type="active site" description="Proton donor" evidence="10 12">
    <location>
        <position position="99"/>
    </location>
</feature>
<dbReference type="GO" id="GO:0000049">
    <property type="term" value="F:tRNA binding"/>
    <property type="evidence" value="ECO:0007669"/>
    <property type="project" value="UniProtKB-UniRule"/>
</dbReference>
<evidence type="ECO:0000256" key="7">
    <source>
        <dbReference type="ARBA" id="ARBA00022884"/>
    </source>
</evidence>
<dbReference type="CDD" id="cd02801">
    <property type="entry name" value="DUS_like_FMN"/>
    <property type="match status" value="1"/>
</dbReference>
<dbReference type="InterPro" id="IPR013785">
    <property type="entry name" value="Aldolase_TIM"/>
</dbReference>
<evidence type="ECO:0000256" key="9">
    <source>
        <dbReference type="ARBA" id="ARBA00058013"/>
    </source>
</evidence>
<dbReference type="EC" id="1.3.1.91" evidence="10"/>
<organism evidence="15 16">
    <name type="scientific">endosymbiont of Bathymodiolus septemdierum str. Myojin knoll</name>
    <dbReference type="NCBI Taxonomy" id="1303921"/>
    <lineage>
        <taxon>Bacteria</taxon>
        <taxon>Pseudomonadati</taxon>
        <taxon>Pseudomonadota</taxon>
        <taxon>Gammaproteobacteria</taxon>
        <taxon>sulfur-oxidizing symbionts</taxon>
    </lineage>
</organism>
<comment type="catalytic activity">
    <reaction evidence="10">
        <text>5,6-dihydrouridine(20a) in tRNA + NAD(+) = uridine(20a) in tRNA + NADH + H(+)</text>
        <dbReference type="Rhea" id="RHEA:53348"/>
        <dbReference type="Rhea" id="RHEA-COMP:13535"/>
        <dbReference type="Rhea" id="RHEA-COMP:13536"/>
        <dbReference type="ChEBI" id="CHEBI:15378"/>
        <dbReference type="ChEBI" id="CHEBI:57540"/>
        <dbReference type="ChEBI" id="CHEBI:57945"/>
        <dbReference type="ChEBI" id="CHEBI:65315"/>
        <dbReference type="ChEBI" id="CHEBI:74443"/>
    </reaction>
</comment>
<comment type="similarity">
    <text evidence="11">Belongs to the dus family.</text>
</comment>
<dbReference type="InterPro" id="IPR035587">
    <property type="entry name" value="DUS-like_FMN-bd"/>
</dbReference>
<comment type="similarity">
    <text evidence="10">Belongs to the Dus family. DusA subfamily.</text>
</comment>
<dbReference type="SUPFAM" id="SSF51395">
    <property type="entry name" value="FMN-linked oxidoreductases"/>
    <property type="match status" value="1"/>
</dbReference>
<keyword evidence="4 10" id="KW-0288">FMN</keyword>
<comment type="catalytic activity">
    <reaction evidence="10">
        <text>5,6-dihydrouridine(20a) in tRNA + NADP(+) = uridine(20a) in tRNA + NADPH + H(+)</text>
        <dbReference type="Rhea" id="RHEA:53344"/>
        <dbReference type="Rhea" id="RHEA-COMP:13535"/>
        <dbReference type="Rhea" id="RHEA-COMP:13536"/>
        <dbReference type="ChEBI" id="CHEBI:15378"/>
        <dbReference type="ChEBI" id="CHEBI:57783"/>
        <dbReference type="ChEBI" id="CHEBI:58349"/>
        <dbReference type="ChEBI" id="CHEBI:65315"/>
        <dbReference type="ChEBI" id="CHEBI:74443"/>
    </reaction>
</comment>
<dbReference type="PANTHER" id="PTHR42907:SF1">
    <property type="entry name" value="FMN-LINKED OXIDOREDUCTASES SUPERFAMILY PROTEIN"/>
    <property type="match status" value="1"/>
</dbReference>
<evidence type="ECO:0000256" key="4">
    <source>
        <dbReference type="ARBA" id="ARBA00022643"/>
    </source>
</evidence>
<comment type="catalytic activity">
    <reaction evidence="10">
        <text>5,6-dihydrouridine(20) in tRNA + NAD(+) = uridine(20) in tRNA + NADH + H(+)</text>
        <dbReference type="Rhea" id="RHEA:53340"/>
        <dbReference type="Rhea" id="RHEA-COMP:13533"/>
        <dbReference type="Rhea" id="RHEA-COMP:13534"/>
        <dbReference type="ChEBI" id="CHEBI:15378"/>
        <dbReference type="ChEBI" id="CHEBI:57540"/>
        <dbReference type="ChEBI" id="CHEBI:57945"/>
        <dbReference type="ChEBI" id="CHEBI:65315"/>
        <dbReference type="ChEBI" id="CHEBI:74443"/>
        <dbReference type="EC" id="1.3.1.91"/>
    </reaction>
</comment>
<dbReference type="NCBIfam" id="TIGR00742">
    <property type="entry name" value="yjbN"/>
    <property type="match status" value="1"/>
</dbReference>
<dbReference type="PROSITE" id="PS01136">
    <property type="entry name" value="UPF0034"/>
    <property type="match status" value="1"/>
</dbReference>
<reference evidence="15 16" key="2">
    <citation type="journal article" date="2016" name="ISME J.">
        <title>Heterogeneous composition of key metabolic gene clusters in a vent mussel symbiont population.</title>
        <authorList>
            <person name="Ikuta T."/>
            <person name="Takaki Y."/>
            <person name="Nagai Y."/>
            <person name="Shimamura S."/>
            <person name="Tsuda M."/>
            <person name="Kawagucci S."/>
            <person name="Aoki Y."/>
            <person name="Inoue K."/>
            <person name="Teruya M."/>
            <person name="Satou K."/>
            <person name="Teruya K."/>
            <person name="Shimoji M."/>
            <person name="Tamotsu H."/>
            <person name="Hirano T."/>
            <person name="Maruyama T."/>
            <person name="Yoshida T."/>
        </authorList>
    </citation>
    <scope>NUCLEOTIDE SEQUENCE [LARGE SCALE GENOMIC DNA]</scope>
    <source>
        <strain evidence="15 16">Myojin Knoll</strain>
    </source>
</reference>
<evidence type="ECO:0000313" key="16">
    <source>
        <dbReference type="Proteomes" id="UP000067399"/>
    </source>
</evidence>
<evidence type="ECO:0000256" key="13">
    <source>
        <dbReference type="PIRSR" id="PIRSR006621-2"/>
    </source>
</evidence>
<keyword evidence="6 10" id="KW-0521">NADP</keyword>
<evidence type="ECO:0000256" key="8">
    <source>
        <dbReference type="ARBA" id="ARBA00023002"/>
    </source>
</evidence>
<feature type="binding site" evidence="10 13">
    <location>
        <position position="170"/>
    </location>
    <ligand>
        <name>FMN</name>
        <dbReference type="ChEBI" id="CHEBI:58210"/>
    </ligand>
</feature>
<evidence type="ECO:0000256" key="5">
    <source>
        <dbReference type="ARBA" id="ARBA00022694"/>
    </source>
</evidence>
<dbReference type="KEGG" id="ebh:BSEPE_0562"/>
<accession>A0A0P0URP5</accession>
<evidence type="ECO:0000256" key="2">
    <source>
        <dbReference type="ARBA" id="ARBA00022555"/>
    </source>
</evidence>
<feature type="domain" description="DUS-like FMN-binding" evidence="14">
    <location>
        <begin position="14"/>
        <end position="305"/>
    </location>
</feature>
<dbReference type="GO" id="GO:0102266">
    <property type="term" value="F:tRNA-dihydrouridine20a synthase activity"/>
    <property type="evidence" value="ECO:0007669"/>
    <property type="project" value="RHEA"/>
</dbReference>
<dbReference type="Proteomes" id="UP000067399">
    <property type="component" value="Chromosome"/>
</dbReference>
<feature type="site" description="Interacts with tRNA" evidence="10">
    <location>
        <position position="96"/>
    </location>
</feature>
<keyword evidence="5 10" id="KW-0819">tRNA processing</keyword>
<evidence type="ECO:0000256" key="11">
    <source>
        <dbReference type="PIRNR" id="PIRNR006621"/>
    </source>
</evidence>
<comment type="catalytic activity">
    <reaction evidence="10">
        <text>5,6-dihydrouridine(20) in tRNA + NADP(+) = uridine(20) in tRNA + NADPH + H(+)</text>
        <dbReference type="Rhea" id="RHEA:53336"/>
        <dbReference type="Rhea" id="RHEA-COMP:13533"/>
        <dbReference type="Rhea" id="RHEA-COMP:13534"/>
        <dbReference type="ChEBI" id="CHEBI:15378"/>
        <dbReference type="ChEBI" id="CHEBI:57783"/>
        <dbReference type="ChEBI" id="CHEBI:58349"/>
        <dbReference type="ChEBI" id="CHEBI:65315"/>
        <dbReference type="ChEBI" id="CHEBI:74443"/>
        <dbReference type="EC" id="1.3.1.91"/>
    </reaction>
</comment>
<name>A0A0P0URP5_9GAMM</name>
<feature type="site" description="Interacts with tRNA" evidence="10">
    <location>
        <position position="185"/>
    </location>
</feature>
<dbReference type="PANTHER" id="PTHR42907">
    <property type="entry name" value="FMN-LINKED OXIDOREDUCTASES SUPERFAMILY PROTEIN"/>
    <property type="match status" value="1"/>
</dbReference>
<comment type="cofactor">
    <cofactor evidence="1 10 11 13">
        <name>FMN</name>
        <dbReference type="ChEBI" id="CHEBI:58210"/>
    </cofactor>
</comment>
<evidence type="ECO:0000256" key="10">
    <source>
        <dbReference type="HAMAP-Rule" id="MF_02041"/>
    </source>
</evidence>
<evidence type="ECO:0000259" key="14">
    <source>
        <dbReference type="Pfam" id="PF01207"/>
    </source>
</evidence>
<feature type="binding site" evidence="10 13">
    <location>
        <position position="69"/>
    </location>
    <ligand>
        <name>FMN</name>
        <dbReference type="ChEBI" id="CHEBI:58210"/>
    </ligand>
</feature>
<evidence type="ECO:0000256" key="3">
    <source>
        <dbReference type="ARBA" id="ARBA00022630"/>
    </source>
</evidence>
<dbReference type="GO" id="GO:0050660">
    <property type="term" value="F:flavin adenine dinucleotide binding"/>
    <property type="evidence" value="ECO:0007669"/>
    <property type="project" value="InterPro"/>
</dbReference>
<dbReference type="GO" id="GO:0010181">
    <property type="term" value="F:FMN binding"/>
    <property type="evidence" value="ECO:0007669"/>
    <property type="project" value="UniProtKB-UniRule"/>
</dbReference>
<dbReference type="Gene3D" id="3.20.20.70">
    <property type="entry name" value="Aldolase class I"/>
    <property type="match status" value="1"/>
</dbReference>
<keyword evidence="3 10" id="KW-0285">Flavoprotein</keyword>
<dbReference type="FunFam" id="3.20.20.70:FF:000083">
    <property type="entry name" value="tRNA-dihydrouridine(20/20a) synthase"/>
    <property type="match status" value="1"/>
</dbReference>
<comment type="caution">
    <text evidence="10">Lacks conserved residue(s) required for the propagation of feature annotation.</text>
</comment>
<dbReference type="PIRSF" id="PIRSF006621">
    <property type="entry name" value="Dus"/>
    <property type="match status" value="1"/>
</dbReference>
<reference evidence="15 16" key="1">
    <citation type="journal article" date="2000" name="Mar. Ecol. Prog. Ser.">
        <title>Phylogenetic characterization of endosymbionts in three hydrothermal vent mussels: influence on host distributions.</title>
        <authorList>
            <person name="Fujiwara Y."/>
            <person name="Takai K."/>
            <person name="Uematsu K."/>
            <person name="Tsuchida S."/>
            <person name="Hunt J.C."/>
            <person name="Hashimoto J."/>
        </authorList>
    </citation>
    <scope>NUCLEOTIDE SEQUENCE [LARGE SCALE GENOMIC DNA]</scope>
    <source>
        <strain evidence="15 16">Myojin Knoll</strain>
    </source>
</reference>
<keyword evidence="16" id="KW-1185">Reference proteome</keyword>
<dbReference type="InterPro" id="IPR001269">
    <property type="entry name" value="DUS_fam"/>
</dbReference>
<feature type="binding site" evidence="10 13">
    <location>
        <begin position="210"/>
        <end position="212"/>
    </location>
    <ligand>
        <name>FMN</name>
        <dbReference type="ChEBI" id="CHEBI:58210"/>
    </ligand>
</feature>
<evidence type="ECO:0000256" key="12">
    <source>
        <dbReference type="PIRSR" id="PIRSR006621-1"/>
    </source>
</evidence>
<feature type="binding site" evidence="10 13">
    <location>
        <position position="138"/>
    </location>
    <ligand>
        <name>FMN</name>
        <dbReference type="ChEBI" id="CHEBI:58210"/>
    </ligand>
</feature>
<comment type="function">
    <text evidence="9 10">Catalyzes the synthesis of 5,6-dihydrouridine (D), a modified base found in the D-loop of most tRNAs, via the reduction of the C5-C6 double bond in target uridines. Specifically modifies U20 and U20a in tRNAs.</text>
</comment>
<feature type="binding site" evidence="10 13">
    <location>
        <begin position="232"/>
        <end position="233"/>
    </location>
    <ligand>
        <name>FMN</name>
        <dbReference type="ChEBI" id="CHEBI:58210"/>
    </ligand>
</feature>
<evidence type="ECO:0000256" key="1">
    <source>
        <dbReference type="ARBA" id="ARBA00001917"/>
    </source>
</evidence>